<dbReference type="EMBL" id="BAAAHK010000013">
    <property type="protein sequence ID" value="GAA0950564.1"/>
    <property type="molecule type" value="Genomic_DNA"/>
</dbReference>
<proteinExistence type="predicted"/>
<dbReference type="InterPro" id="IPR027802">
    <property type="entry name" value="Multi-ubiquitin_dom"/>
</dbReference>
<reference evidence="2 3" key="1">
    <citation type="journal article" date="2019" name="Int. J. Syst. Evol. Microbiol.">
        <title>The Global Catalogue of Microorganisms (GCM) 10K type strain sequencing project: providing services to taxonomists for standard genome sequencing and annotation.</title>
        <authorList>
            <consortium name="The Broad Institute Genomics Platform"/>
            <consortium name="The Broad Institute Genome Sequencing Center for Infectious Disease"/>
            <person name="Wu L."/>
            <person name="Ma J."/>
        </authorList>
    </citation>
    <scope>NUCLEOTIDE SEQUENCE [LARGE SCALE GENOMIC DNA]</scope>
    <source>
        <strain evidence="2 3">JCM 10977</strain>
    </source>
</reference>
<protein>
    <recommendedName>
        <fullName evidence="1">Multi-ubiquitin domain-containing protein</fullName>
    </recommendedName>
</protein>
<dbReference type="RefSeq" id="WP_343974947.1">
    <property type="nucleotide sequence ID" value="NZ_BAAAHK010000013.1"/>
</dbReference>
<dbReference type="Pfam" id="PF14452">
    <property type="entry name" value="Multi_ubiq"/>
    <property type="match status" value="1"/>
</dbReference>
<evidence type="ECO:0000313" key="2">
    <source>
        <dbReference type="EMBL" id="GAA0950564.1"/>
    </source>
</evidence>
<evidence type="ECO:0000313" key="3">
    <source>
        <dbReference type="Proteomes" id="UP001500542"/>
    </source>
</evidence>
<gene>
    <name evidence="2" type="ORF">GCM10009554_50660</name>
</gene>
<name>A0ABN1R2I9_9ACTN</name>
<organism evidence="2 3">
    <name type="scientific">Kribbella koreensis</name>
    <dbReference type="NCBI Taxonomy" id="57909"/>
    <lineage>
        <taxon>Bacteria</taxon>
        <taxon>Bacillati</taxon>
        <taxon>Actinomycetota</taxon>
        <taxon>Actinomycetes</taxon>
        <taxon>Propionibacteriales</taxon>
        <taxon>Kribbellaceae</taxon>
        <taxon>Kribbella</taxon>
    </lineage>
</organism>
<dbReference type="Proteomes" id="UP001500542">
    <property type="component" value="Unassembled WGS sequence"/>
</dbReference>
<keyword evidence="3" id="KW-1185">Reference proteome</keyword>
<accession>A0ABN1R2I9</accession>
<comment type="caution">
    <text evidence="2">The sequence shown here is derived from an EMBL/GenBank/DDBJ whole genome shotgun (WGS) entry which is preliminary data.</text>
</comment>
<evidence type="ECO:0000259" key="1">
    <source>
        <dbReference type="Pfam" id="PF14452"/>
    </source>
</evidence>
<sequence>MSDVAEKHEHAKYEVNLDGDIRPWSEPTITVAQIRELAGWAADQPVVIVDLHTNDERDLADGEVVKLKPGHGFSKKIKFKRGAW</sequence>
<feature type="domain" description="Multi-ubiquitin" evidence="1">
    <location>
        <begin position="13"/>
        <end position="74"/>
    </location>
</feature>